<sequence length="69" mass="7892">MFMTMSVLPEDTDFTWSDLLQAAGLIRTLLELLGRILRLLHKREAKKPVLDPVRKDYASFLGDRTFAGL</sequence>
<keyword evidence="2" id="KW-1185">Reference proteome</keyword>
<organism evidence="1 2">
    <name type="scientific">Pseudooceanicola nitratireducens</name>
    <dbReference type="NCBI Taxonomy" id="517719"/>
    <lineage>
        <taxon>Bacteria</taxon>
        <taxon>Pseudomonadati</taxon>
        <taxon>Pseudomonadota</taxon>
        <taxon>Alphaproteobacteria</taxon>
        <taxon>Rhodobacterales</taxon>
        <taxon>Paracoccaceae</taxon>
        <taxon>Pseudooceanicola</taxon>
    </lineage>
</organism>
<dbReference type="EMBL" id="FOLX01000001">
    <property type="protein sequence ID" value="SFC56643.1"/>
    <property type="molecule type" value="Genomic_DNA"/>
</dbReference>
<evidence type="ECO:0000313" key="1">
    <source>
        <dbReference type="EMBL" id="SFC56643.1"/>
    </source>
</evidence>
<accession>A0A1I1KEW0</accession>
<gene>
    <name evidence="1" type="ORF">SAMN05421762_1363</name>
</gene>
<protein>
    <submittedName>
        <fullName evidence="1">Uncharacterized protein</fullName>
    </submittedName>
</protein>
<name>A0A1I1KEW0_9RHOB</name>
<proteinExistence type="predicted"/>
<dbReference type="Proteomes" id="UP000231644">
    <property type="component" value="Unassembled WGS sequence"/>
</dbReference>
<dbReference type="AlphaFoldDB" id="A0A1I1KEW0"/>
<reference evidence="1 2" key="1">
    <citation type="submission" date="2016-10" db="EMBL/GenBank/DDBJ databases">
        <authorList>
            <person name="de Groot N.N."/>
        </authorList>
    </citation>
    <scope>NUCLEOTIDE SEQUENCE [LARGE SCALE GENOMIC DNA]</scope>
    <source>
        <strain evidence="1 2">DSM 29619</strain>
    </source>
</reference>
<dbReference type="RefSeq" id="WP_093452386.1">
    <property type="nucleotide sequence ID" value="NZ_FNZG01000003.1"/>
</dbReference>
<evidence type="ECO:0000313" key="2">
    <source>
        <dbReference type="Proteomes" id="UP000231644"/>
    </source>
</evidence>